<evidence type="ECO:0000313" key="2">
    <source>
        <dbReference type="Proteomes" id="UP001627154"/>
    </source>
</evidence>
<dbReference type="Proteomes" id="UP001627154">
    <property type="component" value="Unassembled WGS sequence"/>
</dbReference>
<keyword evidence="2" id="KW-1185">Reference proteome</keyword>
<comment type="caution">
    <text evidence="1">The sequence shown here is derived from an EMBL/GenBank/DDBJ whole genome shotgun (WGS) entry which is preliminary data.</text>
</comment>
<sequence length="72" mass="8655">MHFIGIHDSDSHDLWNIELMLVLFPVNNLNYYWRLIKLESAFHLLLNYRHDGNTEIFFTTKGHNIRLNHCSD</sequence>
<reference evidence="1 2" key="1">
    <citation type="journal article" date="2024" name="bioRxiv">
        <title>A reference genome for Trichogramma kaykai: A tiny desert-dwelling parasitoid wasp with competing sex-ratio distorters.</title>
        <authorList>
            <person name="Culotta J."/>
            <person name="Lindsey A.R."/>
        </authorList>
    </citation>
    <scope>NUCLEOTIDE SEQUENCE [LARGE SCALE GENOMIC DNA]</scope>
    <source>
        <strain evidence="1 2">KSX58</strain>
    </source>
</reference>
<gene>
    <name evidence="1" type="ORF">TKK_006941</name>
</gene>
<accession>A0ABD2X323</accession>
<dbReference type="AlphaFoldDB" id="A0ABD2X323"/>
<dbReference type="EMBL" id="JBJJXI010000055">
    <property type="protein sequence ID" value="KAL3399684.1"/>
    <property type="molecule type" value="Genomic_DNA"/>
</dbReference>
<name>A0ABD2X323_9HYME</name>
<protein>
    <submittedName>
        <fullName evidence="1">Uncharacterized protein</fullName>
    </submittedName>
</protein>
<organism evidence="1 2">
    <name type="scientific">Trichogramma kaykai</name>
    <dbReference type="NCBI Taxonomy" id="54128"/>
    <lineage>
        <taxon>Eukaryota</taxon>
        <taxon>Metazoa</taxon>
        <taxon>Ecdysozoa</taxon>
        <taxon>Arthropoda</taxon>
        <taxon>Hexapoda</taxon>
        <taxon>Insecta</taxon>
        <taxon>Pterygota</taxon>
        <taxon>Neoptera</taxon>
        <taxon>Endopterygota</taxon>
        <taxon>Hymenoptera</taxon>
        <taxon>Apocrita</taxon>
        <taxon>Proctotrupomorpha</taxon>
        <taxon>Chalcidoidea</taxon>
        <taxon>Trichogrammatidae</taxon>
        <taxon>Trichogramma</taxon>
    </lineage>
</organism>
<proteinExistence type="predicted"/>
<evidence type="ECO:0000313" key="1">
    <source>
        <dbReference type="EMBL" id="KAL3399684.1"/>
    </source>
</evidence>